<dbReference type="eggNOG" id="COG2181">
    <property type="taxonomic scope" value="Bacteria"/>
</dbReference>
<keyword evidence="3" id="KW-1185">Reference proteome</keyword>
<dbReference type="InterPro" id="IPR036197">
    <property type="entry name" value="NarG-like_sf"/>
</dbReference>
<organism evidence="2 3">
    <name type="scientific">Desulfococcus multivorans DSM 2059</name>
    <dbReference type="NCBI Taxonomy" id="1121405"/>
    <lineage>
        <taxon>Bacteria</taxon>
        <taxon>Pseudomonadati</taxon>
        <taxon>Thermodesulfobacteriota</taxon>
        <taxon>Desulfobacteria</taxon>
        <taxon>Desulfobacterales</taxon>
        <taxon>Desulfococcaceae</taxon>
        <taxon>Desulfococcus</taxon>
    </lineage>
</organism>
<dbReference type="Proteomes" id="UP000014977">
    <property type="component" value="Unassembled WGS sequence"/>
</dbReference>
<dbReference type="STRING" id="897.B2D07_03905"/>
<keyword evidence="1" id="KW-0812">Transmembrane</keyword>
<feature type="transmembrane region" description="Helical" evidence="1">
    <location>
        <begin position="74"/>
        <end position="96"/>
    </location>
</feature>
<evidence type="ECO:0000256" key="1">
    <source>
        <dbReference type="SAM" id="Phobius"/>
    </source>
</evidence>
<dbReference type="RefSeq" id="WP_020876331.1">
    <property type="nucleotide sequence ID" value="NZ_ATHJ01000083.1"/>
</dbReference>
<dbReference type="NCBIfam" id="NF045716">
    <property type="entry name" value="sulf_resp_HmcE"/>
    <property type="match status" value="1"/>
</dbReference>
<evidence type="ECO:0000313" key="2">
    <source>
        <dbReference type="EMBL" id="EPR40417.1"/>
    </source>
</evidence>
<protein>
    <submittedName>
        <fullName evidence="2">Hmc operon protein 5</fullName>
    </submittedName>
</protein>
<name>S7TTK8_DESML</name>
<evidence type="ECO:0000313" key="3">
    <source>
        <dbReference type="Proteomes" id="UP000014977"/>
    </source>
</evidence>
<gene>
    <name evidence="2" type="ORF">dsmv_0142</name>
</gene>
<feature type="transmembrane region" description="Helical" evidence="1">
    <location>
        <begin position="149"/>
        <end position="168"/>
    </location>
</feature>
<feature type="transmembrane region" description="Helical" evidence="1">
    <location>
        <begin position="117"/>
        <end position="137"/>
    </location>
</feature>
<reference evidence="2 3" key="1">
    <citation type="journal article" date="2013" name="Genome Announc.">
        <title>Draft genome sequences for three mercury-methylating, sulfate-reducing bacteria.</title>
        <authorList>
            <person name="Brown S.D."/>
            <person name="Hurt R.A.Jr."/>
            <person name="Gilmour C.C."/>
            <person name="Elias D.A."/>
        </authorList>
    </citation>
    <scope>NUCLEOTIDE SEQUENCE [LARGE SCALE GENOMIC DNA]</scope>
    <source>
        <strain evidence="2 3">DSM 2059</strain>
    </source>
</reference>
<dbReference type="InterPro" id="IPR054903">
    <property type="entry name" value="sulf_resp_HmcE"/>
</dbReference>
<keyword evidence="1" id="KW-0472">Membrane</keyword>
<accession>S7TTK8</accession>
<comment type="caution">
    <text evidence="2">The sequence shown here is derived from an EMBL/GenBank/DDBJ whole genome shotgun (WGS) entry which is preliminary data.</text>
</comment>
<dbReference type="Gene3D" id="1.20.950.20">
    <property type="entry name" value="Transmembrane di-heme cytochromes, Chain C"/>
    <property type="match status" value="1"/>
</dbReference>
<sequence length="229" mass="26047">MEMDIYKLVTGPVAWLAFGIFFIGVIVRAALYIKGLDWQMDRVAYTAHRKHGIRGAIRSIAAWLVPFGTHSWRFYPFFTIVFFTFHIGLLVVPIFLQGHSILLKERFGFGLPTISDFSADMLTIGVMTAAVFLVLRRLALPEVRIITTWYDYLVLAIAVAPFLTGFLAAHRIGNYNFWLISHIITGEIMLVAIPFTKLSHFVLFFMSRMQIGMDFGIKRGGMKSKGMAW</sequence>
<dbReference type="AlphaFoldDB" id="S7TTK8"/>
<feature type="transmembrane region" description="Helical" evidence="1">
    <location>
        <begin position="12"/>
        <end position="31"/>
    </location>
</feature>
<dbReference type="SUPFAM" id="SSF103501">
    <property type="entry name" value="Respiratory nitrate reductase 1 gamma chain"/>
    <property type="match status" value="1"/>
</dbReference>
<proteinExistence type="predicted"/>
<dbReference type="EMBL" id="ATHJ01000083">
    <property type="protein sequence ID" value="EPR40417.1"/>
    <property type="molecule type" value="Genomic_DNA"/>
</dbReference>
<keyword evidence="1" id="KW-1133">Transmembrane helix</keyword>
<feature type="transmembrane region" description="Helical" evidence="1">
    <location>
        <begin position="175"/>
        <end position="195"/>
    </location>
</feature>
<dbReference type="PATRIC" id="fig|1121405.3.peg.2005"/>